<evidence type="ECO:0000313" key="1">
    <source>
        <dbReference type="EMBL" id="CAM9525633.1"/>
    </source>
</evidence>
<dbReference type="Proteomes" id="UP001162501">
    <property type="component" value="Chromosome 11"/>
</dbReference>
<name>A0AC59YAC2_RANTA</name>
<gene>
    <name evidence="1" type="ORF">MRATA1EN22A_LOCUS3766</name>
</gene>
<proteinExistence type="predicted"/>
<evidence type="ECO:0000313" key="2">
    <source>
        <dbReference type="Proteomes" id="UP001162501"/>
    </source>
</evidence>
<organism evidence="1 2">
    <name type="scientific">Rangifer tarandus platyrhynchus</name>
    <name type="common">Svalbard reindeer</name>
    <dbReference type="NCBI Taxonomy" id="3082113"/>
    <lineage>
        <taxon>Eukaryota</taxon>
        <taxon>Metazoa</taxon>
        <taxon>Chordata</taxon>
        <taxon>Craniata</taxon>
        <taxon>Vertebrata</taxon>
        <taxon>Euteleostomi</taxon>
        <taxon>Mammalia</taxon>
        <taxon>Eutheria</taxon>
        <taxon>Laurasiatheria</taxon>
        <taxon>Artiodactyla</taxon>
        <taxon>Ruminantia</taxon>
        <taxon>Pecora</taxon>
        <taxon>Cervidae</taxon>
        <taxon>Odocoileinae</taxon>
        <taxon>Rangifer</taxon>
    </lineage>
</organism>
<reference evidence="1" key="1">
    <citation type="submission" date="2023-05" db="EMBL/GenBank/DDBJ databases">
        <authorList>
            <consortium name="ELIXIR-Norway"/>
        </authorList>
    </citation>
    <scope>NUCLEOTIDE SEQUENCE</scope>
</reference>
<reference evidence="1" key="2">
    <citation type="submission" date="2025-03" db="EMBL/GenBank/DDBJ databases">
        <authorList>
            <consortium name="ELIXIR-Norway"/>
            <consortium name="Elixir Norway"/>
        </authorList>
    </citation>
    <scope>NUCLEOTIDE SEQUENCE</scope>
</reference>
<sequence>MWEGIHNIGSQLSGLPLCGAVCNQHRDPQTTCPELQKPRLVTSTTCRQSSSCSLTANVNSACFCTLYKWGHTICLTAFSVCVCVSDFFFKQFIYFWLCWVFVAVRAFP</sequence>
<accession>A0AC59YAC2</accession>
<dbReference type="EMBL" id="OX596095">
    <property type="protein sequence ID" value="CAM9525633.1"/>
    <property type="molecule type" value="Genomic_DNA"/>
</dbReference>
<protein>
    <submittedName>
        <fullName evidence="1">Uncharacterized protein</fullName>
    </submittedName>
</protein>